<reference evidence="9 10" key="1">
    <citation type="submission" date="2020-12" db="EMBL/GenBank/DDBJ databases">
        <title>Sulforoseuscoccus oceanibium gen. nov., sp. nov., a representative of the phylum Verrucomicrobia with special cytoplasmic membrane, and proposal of Sulforoseuscoccusaceae fam. nov.</title>
        <authorList>
            <person name="Xi F."/>
        </authorList>
    </citation>
    <scope>NUCLEOTIDE SEQUENCE [LARGE SCALE GENOMIC DNA]</scope>
    <source>
        <strain evidence="9 10">T37</strain>
    </source>
</reference>
<evidence type="ECO:0000313" key="9">
    <source>
        <dbReference type="EMBL" id="QQL45129.1"/>
    </source>
</evidence>
<keyword evidence="10" id="KW-1185">Reference proteome</keyword>
<proteinExistence type="predicted"/>
<dbReference type="PANTHER" id="PTHR22777">
    <property type="entry name" value="HEMOLYSIN-RELATED"/>
    <property type="match status" value="1"/>
</dbReference>
<evidence type="ECO:0000256" key="3">
    <source>
        <dbReference type="ARBA" id="ARBA00022737"/>
    </source>
</evidence>
<keyword evidence="2" id="KW-0812">Transmembrane</keyword>
<dbReference type="InterPro" id="IPR002550">
    <property type="entry name" value="CNNM"/>
</dbReference>
<dbReference type="Proteomes" id="UP000475117">
    <property type="component" value="Chromosome"/>
</dbReference>
<dbReference type="InterPro" id="IPR046342">
    <property type="entry name" value="CBS_dom_sf"/>
</dbReference>
<accession>A0A6B3LCN5</accession>
<evidence type="ECO:0000256" key="2">
    <source>
        <dbReference type="ARBA" id="ARBA00022692"/>
    </source>
</evidence>
<evidence type="ECO:0000259" key="8">
    <source>
        <dbReference type="PROSITE" id="PS51846"/>
    </source>
</evidence>
<protein>
    <submittedName>
        <fullName evidence="9">HlyC/CorC family transporter</fullName>
    </submittedName>
</protein>
<keyword evidence="4" id="KW-1133">Transmembrane helix</keyword>
<dbReference type="Gene3D" id="3.10.580.10">
    <property type="entry name" value="CBS-domain"/>
    <property type="match status" value="1"/>
</dbReference>
<evidence type="ECO:0000256" key="6">
    <source>
        <dbReference type="ARBA" id="ARBA00023136"/>
    </source>
</evidence>
<dbReference type="CDD" id="cd04590">
    <property type="entry name" value="CBS_pair_CorC_HlyC_assoc"/>
    <property type="match status" value="1"/>
</dbReference>
<dbReference type="SMART" id="SM00116">
    <property type="entry name" value="CBS"/>
    <property type="match status" value="2"/>
</dbReference>
<dbReference type="AlphaFoldDB" id="A0A6B3LCN5"/>
<dbReference type="RefSeq" id="WP_164364968.1">
    <property type="nucleotide sequence ID" value="NZ_CP066776.1"/>
</dbReference>
<dbReference type="Pfam" id="PF01595">
    <property type="entry name" value="CNNM"/>
    <property type="match status" value="1"/>
</dbReference>
<evidence type="ECO:0000313" key="10">
    <source>
        <dbReference type="Proteomes" id="UP000475117"/>
    </source>
</evidence>
<sequence length="365" mass="39883">MGLLIFFILLALGVSFLCSVLEAVLLSVTPGFIEHEVSQGKPYAKKLAKMKADVDKPLSAILTYNTVAHTFGAAGAGAQWKVISGSTYEATFATALTVLILVASEIIPKTLGARFWRSLAKPATWLLGAMVWSLRVIGVIAALRGITRLLGGDSVHHGVSRAELAAMADLSSRSGHLEDQESQILRNLFRFRESKVRDIMTPRTVVYALPESMDVQHFLDEAVPTPFSRIPVFEKNSDDITGFVLKSDVMAARVLGHDDGKSLVDFKRPVTVVPSSASISRVFEVMMQKKAHFMLVVDEFGGLEGIVTMEDVVETLLGLEIVDEADASEDMQILARKLWQQRAKAMGLRIEPDAPADETKTQDAE</sequence>
<evidence type="ECO:0000259" key="7">
    <source>
        <dbReference type="PROSITE" id="PS51371"/>
    </source>
</evidence>
<evidence type="ECO:0000256" key="4">
    <source>
        <dbReference type="ARBA" id="ARBA00022989"/>
    </source>
</evidence>
<keyword evidence="6" id="KW-0472">Membrane</keyword>
<feature type="domain" description="CNNM transmembrane" evidence="8">
    <location>
        <begin position="1"/>
        <end position="181"/>
    </location>
</feature>
<dbReference type="PROSITE" id="PS51846">
    <property type="entry name" value="CNNM"/>
    <property type="match status" value="1"/>
</dbReference>
<dbReference type="GO" id="GO:0005886">
    <property type="term" value="C:plasma membrane"/>
    <property type="evidence" value="ECO:0007669"/>
    <property type="project" value="TreeGrafter"/>
</dbReference>
<dbReference type="InterPro" id="IPR044751">
    <property type="entry name" value="Ion_transp-like_CBS"/>
</dbReference>
<dbReference type="Pfam" id="PF00571">
    <property type="entry name" value="CBS"/>
    <property type="match status" value="2"/>
</dbReference>
<organism evidence="9 10">
    <name type="scientific">Sulfuriroseicoccus oceanibius</name>
    <dbReference type="NCBI Taxonomy" id="2707525"/>
    <lineage>
        <taxon>Bacteria</taxon>
        <taxon>Pseudomonadati</taxon>
        <taxon>Verrucomicrobiota</taxon>
        <taxon>Verrucomicrobiia</taxon>
        <taxon>Verrucomicrobiales</taxon>
        <taxon>Verrucomicrobiaceae</taxon>
        <taxon>Sulfuriroseicoccus</taxon>
    </lineage>
</organism>
<dbReference type="PANTHER" id="PTHR22777:SF4">
    <property type="entry name" value="UPF0053 PROTEIN SLL1254"/>
    <property type="match status" value="1"/>
</dbReference>
<keyword evidence="5" id="KW-0129">CBS domain</keyword>
<comment type="subcellular location">
    <subcellularLocation>
        <location evidence="1">Membrane</location>
        <topology evidence="1">Multi-pass membrane protein</topology>
    </subcellularLocation>
</comment>
<dbReference type="KEGG" id="soa:G3M56_000650"/>
<dbReference type="SUPFAM" id="SSF54631">
    <property type="entry name" value="CBS-domain pair"/>
    <property type="match status" value="1"/>
</dbReference>
<name>A0A6B3LCN5_9BACT</name>
<dbReference type="EMBL" id="CP066776">
    <property type="protein sequence ID" value="QQL45129.1"/>
    <property type="molecule type" value="Genomic_DNA"/>
</dbReference>
<dbReference type="PROSITE" id="PS51371">
    <property type="entry name" value="CBS"/>
    <property type="match status" value="1"/>
</dbReference>
<evidence type="ECO:0000256" key="5">
    <source>
        <dbReference type="ARBA" id="ARBA00023122"/>
    </source>
</evidence>
<dbReference type="InterPro" id="IPR000644">
    <property type="entry name" value="CBS_dom"/>
</dbReference>
<evidence type="ECO:0000256" key="1">
    <source>
        <dbReference type="ARBA" id="ARBA00004141"/>
    </source>
</evidence>
<feature type="domain" description="CBS" evidence="7">
    <location>
        <begin position="266"/>
        <end position="324"/>
    </location>
</feature>
<keyword evidence="3" id="KW-0677">Repeat</keyword>
<gene>
    <name evidence="9" type="ORF">G3M56_000650</name>
</gene>